<keyword evidence="3" id="KW-1185">Reference proteome</keyword>
<feature type="coiled-coil region" evidence="1">
    <location>
        <begin position="113"/>
        <end position="140"/>
    </location>
</feature>
<accession>A0A1X7RDM2</accession>
<name>A0A1X7RDM2_ZYMT9</name>
<evidence type="ECO:0000313" key="3">
    <source>
        <dbReference type="Proteomes" id="UP000215127"/>
    </source>
</evidence>
<protein>
    <submittedName>
        <fullName evidence="2">Uncharacterized protein</fullName>
    </submittedName>
</protein>
<dbReference type="Proteomes" id="UP000215127">
    <property type="component" value="Chromosome 1"/>
</dbReference>
<dbReference type="AlphaFoldDB" id="A0A1X7RDM2"/>
<gene>
    <name evidence="2" type="ORF">ZT3D7_G241</name>
</gene>
<sequence>MWSRIADTCVYAPGSRFGRLPRVKGNSVNNGPHLEIELLGWVHSYNSVTVPRIRLTKFFGRLCFVLARAGFLKGTVNITLAGYGSTFAPRRGPPLATSQAAVRHLQRHLYWHLVAEQERMKAERKRKDEWEKKLELMMEAQKTEKDAVEN</sequence>
<keyword evidence="1" id="KW-0175">Coiled coil</keyword>
<reference evidence="2 3" key="1">
    <citation type="submission" date="2016-06" db="EMBL/GenBank/DDBJ databases">
        <authorList>
            <person name="Kjaerup R.B."/>
            <person name="Dalgaard T.S."/>
            <person name="Juul-Madsen H.R."/>
        </authorList>
    </citation>
    <scope>NUCLEOTIDE SEQUENCE [LARGE SCALE GENOMIC DNA]</scope>
</reference>
<dbReference type="EMBL" id="LT853692">
    <property type="protein sequence ID" value="SMQ45097.1"/>
    <property type="molecule type" value="Genomic_DNA"/>
</dbReference>
<evidence type="ECO:0000256" key="1">
    <source>
        <dbReference type="SAM" id="Coils"/>
    </source>
</evidence>
<organism evidence="2 3">
    <name type="scientific">Zymoseptoria tritici (strain ST99CH_3D7)</name>
    <dbReference type="NCBI Taxonomy" id="1276538"/>
    <lineage>
        <taxon>Eukaryota</taxon>
        <taxon>Fungi</taxon>
        <taxon>Dikarya</taxon>
        <taxon>Ascomycota</taxon>
        <taxon>Pezizomycotina</taxon>
        <taxon>Dothideomycetes</taxon>
        <taxon>Dothideomycetidae</taxon>
        <taxon>Mycosphaerellales</taxon>
        <taxon>Mycosphaerellaceae</taxon>
        <taxon>Zymoseptoria</taxon>
    </lineage>
</organism>
<evidence type="ECO:0000313" key="2">
    <source>
        <dbReference type="EMBL" id="SMQ45097.1"/>
    </source>
</evidence>
<proteinExistence type="predicted"/>